<dbReference type="Pfam" id="PF00787">
    <property type="entry name" value="PX"/>
    <property type="match status" value="1"/>
</dbReference>
<gene>
    <name evidence="3" type="ORF">PPAR1163_LOCUS4849</name>
</gene>
<dbReference type="AlphaFoldDB" id="A0A7S1TTB4"/>
<dbReference type="CDD" id="cd06093">
    <property type="entry name" value="PX_domain"/>
    <property type="match status" value="1"/>
</dbReference>
<dbReference type="PROSITE" id="PS50195">
    <property type="entry name" value="PX"/>
    <property type="match status" value="1"/>
</dbReference>
<dbReference type="GO" id="GO:0035091">
    <property type="term" value="F:phosphatidylinositol binding"/>
    <property type="evidence" value="ECO:0007669"/>
    <property type="project" value="InterPro"/>
</dbReference>
<sequence>MSCKALYCFAGVRKKQWRKKRREVPADYFDLGVDEFAPAAARKPGPVLVRPGPPKAAAPGGDDDLLPENVRVGGSETRQTDEVDKKPFTMYRIYVGATGIVERRYSQFFELRSELLAKDGALLQRAEAEEEAPFPPKVFMGNLAWNVVETRLAQLNGWLKMILRKGFHAPPHVFSESLLSFLEKGSAPKLGVPAPRIVMQDLAGCHLDTEIYGKRYITMYAFGSRYNFQQLTNFLTPAMADVRAQFPDLPLVIVSVADLRICPEEYKHMVEPFLLKMNERDAGKTLQMRHRAYPNKHMAFPFTFFIPDYNGETLRKLGASDVNWTFRVVLAAGGKIVGSIQSTTKNKKRTFISALETACNDVGNGVLRRPMVHWDVGNRDVTDVMPPPNSRTISHGALALEARGDEVELKVDLAAEAQPQMLGVALRPSRHIPLRLGMVATRDDGTEWKVFQNVIVDTEDAAPVLRFMTPMRESGSYVLKIETEEARSFGMTGAAIDLHYSVYSSVIHP</sequence>
<dbReference type="InterPro" id="IPR036871">
    <property type="entry name" value="PX_dom_sf"/>
</dbReference>
<feature type="region of interest" description="Disordered" evidence="1">
    <location>
        <begin position="43"/>
        <end position="68"/>
    </location>
</feature>
<evidence type="ECO:0000256" key="1">
    <source>
        <dbReference type="SAM" id="MobiDB-lite"/>
    </source>
</evidence>
<protein>
    <recommendedName>
        <fullName evidence="2">PX domain-containing protein</fullName>
    </recommendedName>
</protein>
<feature type="domain" description="PX" evidence="2">
    <location>
        <begin position="69"/>
        <end position="189"/>
    </location>
</feature>
<name>A0A7S1TTB4_9STRA</name>
<evidence type="ECO:0000313" key="3">
    <source>
        <dbReference type="EMBL" id="CAD9246497.1"/>
    </source>
</evidence>
<reference evidence="3" key="1">
    <citation type="submission" date="2021-01" db="EMBL/GenBank/DDBJ databases">
        <authorList>
            <person name="Corre E."/>
            <person name="Pelletier E."/>
            <person name="Niang G."/>
            <person name="Scheremetjew M."/>
            <person name="Finn R."/>
            <person name="Kale V."/>
            <person name="Holt S."/>
            <person name="Cochrane G."/>
            <person name="Meng A."/>
            <person name="Brown T."/>
            <person name="Cohen L."/>
        </authorList>
    </citation>
    <scope>NUCLEOTIDE SEQUENCE</scope>
    <source>
        <strain evidence="3">CCMP2877</strain>
    </source>
</reference>
<evidence type="ECO:0000259" key="2">
    <source>
        <dbReference type="PROSITE" id="PS50195"/>
    </source>
</evidence>
<dbReference type="EMBL" id="HBGJ01007733">
    <property type="protein sequence ID" value="CAD9246497.1"/>
    <property type="molecule type" value="Transcribed_RNA"/>
</dbReference>
<dbReference type="Gene3D" id="3.30.1520.10">
    <property type="entry name" value="Phox-like domain"/>
    <property type="match status" value="1"/>
</dbReference>
<dbReference type="InterPro" id="IPR001683">
    <property type="entry name" value="PX_dom"/>
</dbReference>
<accession>A0A7S1TTB4</accession>
<organism evidence="3">
    <name type="scientific">Phaeomonas parva</name>
    <dbReference type="NCBI Taxonomy" id="124430"/>
    <lineage>
        <taxon>Eukaryota</taxon>
        <taxon>Sar</taxon>
        <taxon>Stramenopiles</taxon>
        <taxon>Ochrophyta</taxon>
        <taxon>Pinguiophyceae</taxon>
        <taxon>Pinguiochrysidales</taxon>
        <taxon>Pinguiochrysidaceae</taxon>
        <taxon>Phaeomonas</taxon>
    </lineage>
</organism>
<dbReference type="SUPFAM" id="SSF64268">
    <property type="entry name" value="PX domain"/>
    <property type="match status" value="1"/>
</dbReference>
<proteinExistence type="predicted"/>